<dbReference type="KEGG" id="bnm:BALAC2494_01997"/>
<dbReference type="AlphaFoldDB" id="A0A806FMU6"/>
<evidence type="ECO:0000313" key="2">
    <source>
        <dbReference type="Proteomes" id="UP000008394"/>
    </source>
</evidence>
<gene>
    <name evidence="1" type="ORF">BALAC2494_01997</name>
</gene>
<evidence type="ECO:0000313" key="1">
    <source>
        <dbReference type="EMBL" id="AEK29786.1"/>
    </source>
</evidence>
<reference evidence="1 2" key="1">
    <citation type="journal article" date="2011" name="J. Bacteriol.">
        <title>Genome Sequence of the Probiotic Strain Bifidobacterium animalis subsp. lactis CNCM I-2494.</title>
        <authorList>
            <person name="Chervaux C."/>
            <person name="Grimaldi C."/>
            <person name="Bolotin A."/>
            <person name="Quinquis B."/>
            <person name="Legrain-Raspaud S."/>
            <person name="van Hylckama Vlieg J.E."/>
            <person name="Denariaz G."/>
            <person name="Smokvina T."/>
        </authorList>
    </citation>
    <scope>NUCLEOTIDE SEQUENCE [LARGE SCALE GENOMIC DNA]</scope>
    <source>
        <strain evidence="1 2">CNCM I-2494</strain>
    </source>
</reference>
<dbReference type="Proteomes" id="UP000008394">
    <property type="component" value="Chromosome"/>
</dbReference>
<name>A0A806FMU6_BIFAN</name>
<sequence>MAIVCIGRRLADGQRCPLAILRCNAERGQWVGQDCRRCFRSGSSVGHFVQVGTIRPVRNVPQRHFRAELCKVAAGRRDRMCAKGRRMLRPELKALVRLALAAIV</sequence>
<proteinExistence type="predicted"/>
<accession>A0A806FMU6</accession>
<organism evidence="1 2">
    <name type="scientific">Bifidobacterium animalis subsp. lactis CNCM I-2494</name>
    <dbReference type="NCBI Taxonomy" id="1042403"/>
    <lineage>
        <taxon>Bacteria</taxon>
        <taxon>Bacillati</taxon>
        <taxon>Actinomycetota</taxon>
        <taxon>Actinomycetes</taxon>
        <taxon>Bifidobacteriales</taxon>
        <taxon>Bifidobacteriaceae</taxon>
        <taxon>Bifidobacterium</taxon>
    </lineage>
</organism>
<dbReference type="EMBL" id="CP002915">
    <property type="protein sequence ID" value="AEK29786.1"/>
    <property type="molecule type" value="Genomic_DNA"/>
</dbReference>
<protein>
    <submittedName>
        <fullName evidence="1">Uncharacterized protein</fullName>
    </submittedName>
</protein>